<reference evidence="3" key="1">
    <citation type="submission" date="2020-05" db="EMBL/GenBank/DDBJ databases">
        <authorList>
            <person name="Chiriac C."/>
            <person name="Salcher M."/>
            <person name="Ghai R."/>
            <person name="Kavagutti S V."/>
        </authorList>
    </citation>
    <scope>NUCLEOTIDE SEQUENCE</scope>
</reference>
<accession>A0A6J7EEI8</accession>
<dbReference type="PANTHER" id="PTHR44196:SF1">
    <property type="entry name" value="DEHYDROGENASE_REDUCTASE SDR FAMILY MEMBER 7B"/>
    <property type="match status" value="1"/>
</dbReference>
<comment type="similarity">
    <text evidence="1">Belongs to the short-chain dehydrogenases/reductases (SDR) family.</text>
</comment>
<dbReference type="SUPFAM" id="SSF51735">
    <property type="entry name" value="NAD(P)-binding Rossmann-fold domains"/>
    <property type="match status" value="1"/>
</dbReference>
<protein>
    <submittedName>
        <fullName evidence="3">Unannotated protein</fullName>
    </submittedName>
</protein>
<dbReference type="InterPro" id="IPR020904">
    <property type="entry name" value="Sc_DH/Rdtase_CS"/>
</dbReference>
<proteinExistence type="inferred from homology"/>
<keyword evidence="2" id="KW-0560">Oxidoreductase</keyword>
<dbReference type="PROSITE" id="PS00061">
    <property type="entry name" value="ADH_SHORT"/>
    <property type="match status" value="1"/>
</dbReference>
<dbReference type="CDD" id="cd05233">
    <property type="entry name" value="SDR_c"/>
    <property type="match status" value="1"/>
</dbReference>
<dbReference type="InterPro" id="IPR036291">
    <property type="entry name" value="NAD(P)-bd_dom_sf"/>
</dbReference>
<name>A0A6J7EEI8_9ZZZZ</name>
<gene>
    <name evidence="3" type="ORF">UFOPK3423_01241</name>
</gene>
<dbReference type="AlphaFoldDB" id="A0A6J7EEI8"/>
<sequence length="200" mass="21396">MANAGVTARVATMSAMPTETFDRVLAVNVDGVVNTVDAALPEIVARGGHIVVVASVYAFVNGVGSVPYAMSKAAVEQLGRALRVELAPHGASASVAYFGFIDTDMVRTALDADPLSSRMLASMPKAIAKRLTPDQAAAAVVRGIERRQPRIIVPRRWKIFFHLRGIIGPLTDAHMERDARTREIVAELDARAGEEHPTTA</sequence>
<dbReference type="GO" id="GO:0016491">
    <property type="term" value="F:oxidoreductase activity"/>
    <property type="evidence" value="ECO:0007669"/>
    <property type="project" value="UniProtKB-KW"/>
</dbReference>
<evidence type="ECO:0000313" key="3">
    <source>
        <dbReference type="EMBL" id="CAB4879715.1"/>
    </source>
</evidence>
<evidence type="ECO:0000256" key="1">
    <source>
        <dbReference type="ARBA" id="ARBA00006484"/>
    </source>
</evidence>
<dbReference type="Gene3D" id="3.40.50.720">
    <property type="entry name" value="NAD(P)-binding Rossmann-like Domain"/>
    <property type="match status" value="1"/>
</dbReference>
<evidence type="ECO:0000256" key="2">
    <source>
        <dbReference type="ARBA" id="ARBA00023002"/>
    </source>
</evidence>
<dbReference type="GO" id="GO:0016020">
    <property type="term" value="C:membrane"/>
    <property type="evidence" value="ECO:0007669"/>
    <property type="project" value="TreeGrafter"/>
</dbReference>
<dbReference type="InterPro" id="IPR002347">
    <property type="entry name" value="SDR_fam"/>
</dbReference>
<dbReference type="PANTHER" id="PTHR44196">
    <property type="entry name" value="DEHYDROGENASE/REDUCTASE SDR FAMILY MEMBER 7B"/>
    <property type="match status" value="1"/>
</dbReference>
<organism evidence="3">
    <name type="scientific">freshwater metagenome</name>
    <dbReference type="NCBI Taxonomy" id="449393"/>
    <lineage>
        <taxon>unclassified sequences</taxon>
        <taxon>metagenomes</taxon>
        <taxon>ecological metagenomes</taxon>
    </lineage>
</organism>
<dbReference type="Pfam" id="PF00106">
    <property type="entry name" value="adh_short"/>
    <property type="match status" value="1"/>
</dbReference>
<dbReference type="EMBL" id="CAFBLQ010000150">
    <property type="protein sequence ID" value="CAB4879715.1"/>
    <property type="molecule type" value="Genomic_DNA"/>
</dbReference>
<dbReference type="PRINTS" id="PR00081">
    <property type="entry name" value="GDHRDH"/>
</dbReference>